<evidence type="ECO:0008006" key="3">
    <source>
        <dbReference type="Google" id="ProtNLM"/>
    </source>
</evidence>
<proteinExistence type="predicted"/>
<sequence length="200" mass="22824">MDIATVSVVASALVALGTLAANFIGGERQRSHEADLDFEERVWEEKSRALFAVIKECRVMIDSDDSLTDDTRQSWALYLSRRLDTLTDAQATVEAFASTRCRTELTGLVEAMRSSGVKDYLGNRVDRFEKEWFDVLKYDPNTMPTSDLLDDIKRRRRFQEWADDAKKEAVADFDPDLPDLQGRAQRLLDAARESVRRPKD</sequence>
<protein>
    <recommendedName>
        <fullName evidence="3">DUF4760 domain-containing protein</fullName>
    </recommendedName>
</protein>
<evidence type="ECO:0000313" key="2">
    <source>
        <dbReference type="Proteomes" id="UP000732378"/>
    </source>
</evidence>
<evidence type="ECO:0000313" key="1">
    <source>
        <dbReference type="EMBL" id="MBM7506551.1"/>
    </source>
</evidence>
<dbReference type="EMBL" id="JAFBBZ010000001">
    <property type="protein sequence ID" value="MBM7506551.1"/>
    <property type="molecule type" value="Genomic_DNA"/>
</dbReference>
<reference evidence="1 2" key="1">
    <citation type="submission" date="2021-01" db="EMBL/GenBank/DDBJ databases">
        <title>Sequencing the genomes of 1000 actinobacteria strains.</title>
        <authorList>
            <person name="Klenk H.-P."/>
        </authorList>
    </citation>
    <scope>NUCLEOTIDE SEQUENCE [LARGE SCALE GENOMIC DNA]</scope>
    <source>
        <strain evidence="1 2">DSM 18239</strain>
    </source>
</reference>
<accession>A0ABS2M5X0</accession>
<keyword evidence="2" id="KW-1185">Reference proteome</keyword>
<organism evidence="1 2">
    <name type="scientific">Nocardioides salarius</name>
    <dbReference type="NCBI Taxonomy" id="374513"/>
    <lineage>
        <taxon>Bacteria</taxon>
        <taxon>Bacillati</taxon>
        <taxon>Actinomycetota</taxon>
        <taxon>Actinomycetes</taxon>
        <taxon>Propionibacteriales</taxon>
        <taxon>Nocardioidaceae</taxon>
        <taxon>Nocardioides</taxon>
    </lineage>
</organism>
<dbReference type="Proteomes" id="UP000732378">
    <property type="component" value="Unassembled WGS sequence"/>
</dbReference>
<dbReference type="RefSeq" id="WP_193669315.1">
    <property type="nucleotide sequence ID" value="NZ_JACDTV010000008.1"/>
</dbReference>
<gene>
    <name evidence="1" type="ORF">JOE61_000365</name>
</gene>
<name>A0ABS2M5X0_9ACTN</name>
<comment type="caution">
    <text evidence="1">The sequence shown here is derived from an EMBL/GenBank/DDBJ whole genome shotgun (WGS) entry which is preliminary data.</text>
</comment>